<comment type="caution">
    <text evidence="3">The sequence shown here is derived from an EMBL/GenBank/DDBJ whole genome shotgun (WGS) entry which is preliminary data.</text>
</comment>
<dbReference type="Pfam" id="PF00379">
    <property type="entry name" value="Chitin_bind_4"/>
    <property type="match status" value="1"/>
</dbReference>
<dbReference type="InterPro" id="IPR051217">
    <property type="entry name" value="Insect_Cuticle_Struc_Prot"/>
</dbReference>
<evidence type="ECO:0000313" key="4">
    <source>
        <dbReference type="Proteomes" id="UP000292052"/>
    </source>
</evidence>
<feature type="non-terminal residue" evidence="3">
    <location>
        <position position="1"/>
    </location>
</feature>
<dbReference type="PROSITE" id="PS00233">
    <property type="entry name" value="CHIT_BIND_RR_1"/>
    <property type="match status" value="1"/>
</dbReference>
<dbReference type="GO" id="GO:0031012">
    <property type="term" value="C:extracellular matrix"/>
    <property type="evidence" value="ECO:0007669"/>
    <property type="project" value="TreeGrafter"/>
</dbReference>
<dbReference type="GO" id="GO:0042302">
    <property type="term" value="F:structural constituent of cuticle"/>
    <property type="evidence" value="ECO:0007669"/>
    <property type="project" value="UniProtKB-UniRule"/>
</dbReference>
<keyword evidence="1 2" id="KW-0193">Cuticle</keyword>
<evidence type="ECO:0000256" key="2">
    <source>
        <dbReference type="PROSITE-ProRule" id="PRU00497"/>
    </source>
</evidence>
<dbReference type="PRINTS" id="PR00947">
    <property type="entry name" value="CUTICLE"/>
</dbReference>
<dbReference type="AlphaFoldDB" id="A0A482V7X3"/>
<accession>A0A482V7X3</accession>
<name>A0A482V7X3_ASBVE</name>
<dbReference type="PROSITE" id="PS51155">
    <property type="entry name" value="CHIT_BIND_RR_2"/>
    <property type="match status" value="1"/>
</dbReference>
<evidence type="ECO:0000256" key="1">
    <source>
        <dbReference type="ARBA" id="ARBA00022460"/>
    </source>
</evidence>
<dbReference type="PANTHER" id="PTHR12236:SF75">
    <property type="entry name" value="CUTICULAR PROTEIN 62BB, ISOFORM A"/>
    <property type="match status" value="1"/>
</dbReference>
<sequence>PIEHGHATSYTTFTQHHEQQQKHIQTLVKATLPVAVHTQLGGYHSLPVVHAAPVVLKSAPHVEEHYAYPKYQFKYGVEDHHTGDIKQQQEVRDGDVVKGEYSLHEPDGTILTVKYVADKHSGFNAVVHRQGHASHPQHVAKAVVAVPLHHR</sequence>
<gene>
    <name evidence="3" type="ORF">BDFB_012679</name>
</gene>
<organism evidence="3 4">
    <name type="scientific">Asbolus verrucosus</name>
    <name type="common">Desert ironclad beetle</name>
    <dbReference type="NCBI Taxonomy" id="1661398"/>
    <lineage>
        <taxon>Eukaryota</taxon>
        <taxon>Metazoa</taxon>
        <taxon>Ecdysozoa</taxon>
        <taxon>Arthropoda</taxon>
        <taxon>Hexapoda</taxon>
        <taxon>Insecta</taxon>
        <taxon>Pterygota</taxon>
        <taxon>Neoptera</taxon>
        <taxon>Endopterygota</taxon>
        <taxon>Coleoptera</taxon>
        <taxon>Polyphaga</taxon>
        <taxon>Cucujiformia</taxon>
        <taxon>Tenebrionidae</taxon>
        <taxon>Pimeliinae</taxon>
        <taxon>Asbolus</taxon>
    </lineage>
</organism>
<dbReference type="PANTHER" id="PTHR12236">
    <property type="entry name" value="STRUCTURAL CONTITUENT OF CUTICLE"/>
    <property type="match status" value="1"/>
</dbReference>
<dbReference type="GO" id="GO:0005615">
    <property type="term" value="C:extracellular space"/>
    <property type="evidence" value="ECO:0007669"/>
    <property type="project" value="TreeGrafter"/>
</dbReference>
<evidence type="ECO:0000313" key="3">
    <source>
        <dbReference type="EMBL" id="RZB39313.1"/>
    </source>
</evidence>
<reference evidence="3 4" key="1">
    <citation type="submission" date="2017-03" db="EMBL/GenBank/DDBJ databases">
        <title>Genome of the blue death feigning beetle - Asbolus verrucosus.</title>
        <authorList>
            <person name="Rider S.D."/>
        </authorList>
    </citation>
    <scope>NUCLEOTIDE SEQUENCE [LARGE SCALE GENOMIC DNA]</scope>
    <source>
        <strain evidence="3">Butters</strain>
        <tissue evidence="3">Head and leg muscle</tissue>
    </source>
</reference>
<dbReference type="InterPro" id="IPR031311">
    <property type="entry name" value="CHIT_BIND_RR_consensus"/>
</dbReference>
<dbReference type="Proteomes" id="UP000292052">
    <property type="component" value="Unassembled WGS sequence"/>
</dbReference>
<keyword evidence="4" id="KW-1185">Reference proteome</keyword>
<protein>
    <submittedName>
        <fullName evidence="3">Chitin bind 4 domain containing protein</fullName>
    </submittedName>
</protein>
<dbReference type="InterPro" id="IPR000618">
    <property type="entry name" value="Insect_cuticle"/>
</dbReference>
<proteinExistence type="predicted"/>
<dbReference type="OrthoDB" id="6382835at2759"/>
<dbReference type="EMBL" id="QDEB01129297">
    <property type="protein sequence ID" value="RZB39313.1"/>
    <property type="molecule type" value="Genomic_DNA"/>
</dbReference>
<dbReference type="STRING" id="1661398.A0A482V7X3"/>